<dbReference type="Gene3D" id="1.20.1600.10">
    <property type="entry name" value="Outer membrane efflux proteins (OEP)"/>
    <property type="match status" value="1"/>
</dbReference>
<gene>
    <name evidence="4" type="ORF">ACGRQ9_03270</name>
</gene>
<dbReference type="Pfam" id="PF02321">
    <property type="entry name" value="OEP"/>
    <property type="match status" value="1"/>
</dbReference>
<feature type="signal peptide" evidence="3">
    <location>
        <begin position="1"/>
        <end position="21"/>
    </location>
</feature>
<evidence type="ECO:0000256" key="2">
    <source>
        <dbReference type="SAM" id="Coils"/>
    </source>
</evidence>
<reference evidence="4 5" key="1">
    <citation type="submission" date="2024-10" db="EMBL/GenBank/DDBJ databases">
        <authorList>
            <person name="Yibar A."/>
            <person name="Saticioglu I.B."/>
            <person name="Duman M."/>
            <person name="Ajmi N."/>
            <person name="Gurler F."/>
            <person name="Ay H."/>
            <person name="Onuk E."/>
            <person name="Guler S."/>
            <person name="Romalde J.L."/>
        </authorList>
    </citation>
    <scope>NUCLEOTIDE SEQUENCE [LARGE SCALE GENOMIC DNA]</scope>
    <source>
        <strain evidence="4 5">14-MA-B</strain>
    </source>
</reference>
<keyword evidence="5" id="KW-1185">Reference proteome</keyword>
<dbReference type="InterPro" id="IPR010131">
    <property type="entry name" value="MdtP/NodT-like"/>
</dbReference>
<evidence type="ECO:0000256" key="3">
    <source>
        <dbReference type="SAM" id="SignalP"/>
    </source>
</evidence>
<dbReference type="PANTHER" id="PTHR30203:SF23">
    <property type="entry name" value="OUTER MEMBRANE EFFLUX PROTEIN"/>
    <property type="match status" value="1"/>
</dbReference>
<dbReference type="Proteomes" id="UP001607151">
    <property type="component" value="Unassembled WGS sequence"/>
</dbReference>
<dbReference type="InterPro" id="IPR003423">
    <property type="entry name" value="OMP_efflux"/>
</dbReference>
<keyword evidence="2" id="KW-0175">Coiled coil</keyword>
<evidence type="ECO:0000313" key="5">
    <source>
        <dbReference type="Proteomes" id="UP001607151"/>
    </source>
</evidence>
<evidence type="ECO:0000256" key="1">
    <source>
        <dbReference type="ARBA" id="ARBA00007613"/>
    </source>
</evidence>
<feature type="coiled-coil region" evidence="2">
    <location>
        <begin position="341"/>
        <end position="368"/>
    </location>
</feature>
<dbReference type="PANTHER" id="PTHR30203">
    <property type="entry name" value="OUTER MEMBRANE CATION EFFLUX PROTEIN"/>
    <property type="match status" value="1"/>
</dbReference>
<accession>A0ABW7ISB6</accession>
<feature type="chain" id="PRO_5046205709" evidence="3">
    <location>
        <begin position="22"/>
        <end position="443"/>
    </location>
</feature>
<dbReference type="RefSeq" id="WP_089138916.1">
    <property type="nucleotide sequence ID" value="NZ_AP018685.1"/>
</dbReference>
<comment type="similarity">
    <text evidence="1">Belongs to the outer membrane factor (OMF) (TC 1.B.17) family.</text>
</comment>
<sequence>MTFKPWTLYALMAGFCTPVWAQSQLTSVIEQALTIDAGRQQILAQSQAIRENGIASATQADPKIKLGVGGMPVDSWSLDSDPMTNISIGLMQEFGRGSSLDLQAEMANKQADGNEWQIKIRELTIANTITQLWAELIYQQQAEDIIKENTKLVKELIRFTDTNYSMGRSESQDVLQARVQLEKLNDQLQQNQQNQQRIFAQLSEWLGSSWLAKQRSNHKLESLNWSKLEKILALQSHQAPQKTEFYNLLKLHPSVQMAEANIEANKVQVDIADQSYKPKFGVEVMYGYRQANGMNGEPASDLVSAYLTMDLPLFTDKRQDRQYAAAQYQVGAAKSQRDVLLQQLNAKANAIMVDRSNLEQRLDRYQSRLLPQAKSRTQAVERGYQSNTSQFNDVVAAIRDELSLKLELQRLSADLNIANSNLAFLFNGFDYQIDAPTLPTEQK</sequence>
<evidence type="ECO:0000313" key="4">
    <source>
        <dbReference type="EMBL" id="MFH0264530.1"/>
    </source>
</evidence>
<name>A0ABW7ISB6_9VIBR</name>
<proteinExistence type="inferred from homology"/>
<dbReference type="EMBL" id="JBIHSN010000002">
    <property type="protein sequence ID" value="MFH0264530.1"/>
    <property type="molecule type" value="Genomic_DNA"/>
</dbReference>
<protein>
    <submittedName>
        <fullName evidence="4">TolC family protein</fullName>
    </submittedName>
</protein>
<feature type="coiled-coil region" evidence="2">
    <location>
        <begin position="171"/>
        <end position="201"/>
    </location>
</feature>
<organism evidence="4 5">
    <name type="scientific">Vibrio rumoiensis</name>
    <dbReference type="NCBI Taxonomy" id="76258"/>
    <lineage>
        <taxon>Bacteria</taxon>
        <taxon>Pseudomonadati</taxon>
        <taxon>Pseudomonadota</taxon>
        <taxon>Gammaproteobacteria</taxon>
        <taxon>Vibrionales</taxon>
        <taxon>Vibrionaceae</taxon>
        <taxon>Vibrio</taxon>
    </lineage>
</organism>
<keyword evidence="3" id="KW-0732">Signal</keyword>
<comment type="caution">
    <text evidence="4">The sequence shown here is derived from an EMBL/GenBank/DDBJ whole genome shotgun (WGS) entry which is preliminary data.</text>
</comment>
<dbReference type="SUPFAM" id="SSF56954">
    <property type="entry name" value="Outer membrane efflux proteins (OEP)"/>
    <property type="match status" value="1"/>
</dbReference>